<evidence type="ECO:0000313" key="4">
    <source>
        <dbReference type="Proteomes" id="UP000596660"/>
    </source>
</evidence>
<reference evidence="3" key="2">
    <citation type="submission" date="2021-03" db="UniProtKB">
        <authorList>
            <consortium name="EnsemblPlants"/>
        </authorList>
    </citation>
    <scope>IDENTIFICATION</scope>
</reference>
<name>A0A803L5C8_CHEQI</name>
<evidence type="ECO:0000313" key="3">
    <source>
        <dbReference type="EnsemblPlants" id="AUR62007067-RA:cds"/>
    </source>
</evidence>
<dbReference type="EnsemblPlants" id="AUR62007067-RA">
    <property type="protein sequence ID" value="AUR62007067-RA:cds"/>
    <property type="gene ID" value="AUR62007067"/>
</dbReference>
<dbReference type="InterPro" id="IPR043424">
    <property type="entry name" value="BLT-like"/>
</dbReference>
<feature type="compositionally biased region" description="Polar residues" evidence="2">
    <location>
        <begin position="263"/>
        <end position="281"/>
    </location>
</feature>
<proteinExistence type="predicted"/>
<reference evidence="3" key="1">
    <citation type="journal article" date="2017" name="Nature">
        <title>The genome of Chenopodium quinoa.</title>
        <authorList>
            <person name="Jarvis D.E."/>
            <person name="Ho Y.S."/>
            <person name="Lightfoot D.J."/>
            <person name="Schmoeckel S.M."/>
            <person name="Li B."/>
            <person name="Borm T.J.A."/>
            <person name="Ohyanagi H."/>
            <person name="Mineta K."/>
            <person name="Michell C.T."/>
            <person name="Saber N."/>
            <person name="Kharbatia N.M."/>
            <person name="Rupper R.R."/>
            <person name="Sharp A.R."/>
            <person name="Dally N."/>
            <person name="Boughton B.A."/>
            <person name="Woo Y.H."/>
            <person name="Gao G."/>
            <person name="Schijlen E.G.W.M."/>
            <person name="Guo X."/>
            <person name="Momin A.A."/>
            <person name="Negrao S."/>
            <person name="Al-Babili S."/>
            <person name="Gehring C."/>
            <person name="Roessner U."/>
            <person name="Jung C."/>
            <person name="Murphy K."/>
            <person name="Arold S.T."/>
            <person name="Gojobori T."/>
            <person name="van der Linden C.G."/>
            <person name="van Loo E.N."/>
            <person name="Jellen E.N."/>
            <person name="Maughan P.J."/>
            <person name="Tester M."/>
        </authorList>
    </citation>
    <scope>NUCLEOTIDE SEQUENCE [LARGE SCALE GENOMIC DNA]</scope>
    <source>
        <strain evidence="3">cv. PI 614886</strain>
    </source>
</reference>
<dbReference type="AlphaFoldDB" id="A0A803L5C8"/>
<keyword evidence="4" id="KW-1185">Reference proteome</keyword>
<protein>
    <submittedName>
        <fullName evidence="3">Uncharacterized protein</fullName>
    </submittedName>
</protein>
<dbReference type="Gramene" id="AUR62007067-RA">
    <property type="protein sequence ID" value="AUR62007067-RA:cds"/>
    <property type="gene ID" value="AUR62007067"/>
</dbReference>
<feature type="region of interest" description="Disordered" evidence="2">
    <location>
        <begin position="1"/>
        <end position="25"/>
    </location>
</feature>
<dbReference type="PANTHER" id="PTHR31071">
    <property type="entry name" value="GB|AAF24581.1"/>
    <property type="match status" value="1"/>
</dbReference>
<organism evidence="3 4">
    <name type="scientific">Chenopodium quinoa</name>
    <name type="common">Quinoa</name>
    <dbReference type="NCBI Taxonomy" id="63459"/>
    <lineage>
        <taxon>Eukaryota</taxon>
        <taxon>Viridiplantae</taxon>
        <taxon>Streptophyta</taxon>
        <taxon>Embryophyta</taxon>
        <taxon>Tracheophyta</taxon>
        <taxon>Spermatophyta</taxon>
        <taxon>Magnoliopsida</taxon>
        <taxon>eudicotyledons</taxon>
        <taxon>Gunneridae</taxon>
        <taxon>Pentapetalae</taxon>
        <taxon>Caryophyllales</taxon>
        <taxon>Chenopodiaceae</taxon>
        <taxon>Chenopodioideae</taxon>
        <taxon>Atripliceae</taxon>
        <taxon>Chenopodium</taxon>
    </lineage>
</organism>
<keyword evidence="1" id="KW-0175">Coiled coil</keyword>
<feature type="coiled-coil region" evidence="1">
    <location>
        <begin position="76"/>
        <end position="221"/>
    </location>
</feature>
<evidence type="ECO:0000256" key="2">
    <source>
        <dbReference type="SAM" id="MobiDB-lite"/>
    </source>
</evidence>
<sequence>MTSVPYRGWEVATTSASGSRHGPQRLPEATVKAGVFAVNSEQNAEQPTPVAGPNTLTALEEELLRSLEADARLVEVKKLNDKVALAEKEAQKKQDDLRVEIQRLRDDLKAKDLNLLEVQNQLKTEKDAAAQASASAKFLHNSDLKMSNTKTQIAELKAELEMERALRKRMQALNKKLSKELIDQSQRKQMCVVCDDLMKEITRLKEETQKMKAEMDEERKMLRMAEVLREERVQMKLADAQLFYHQEFLNNFLLQQPQIKQSSKETGSSFEQNGCSKNGGNVQRKAAVSSLSSSPETENPHIKQGIKGFVEFQRAIKAKNNGCNANNNGTNNANYYCNKQLRDLGGFSNKVECQKAQLRVLFKHKCSVPYSSHHDHNLILS</sequence>
<dbReference type="PANTHER" id="PTHR31071:SF39">
    <property type="entry name" value="PROTEIN BRANCHLESS TRICHOME"/>
    <property type="match status" value="1"/>
</dbReference>
<accession>A0A803L5C8</accession>
<feature type="region of interest" description="Disordered" evidence="2">
    <location>
        <begin position="263"/>
        <end position="302"/>
    </location>
</feature>
<evidence type="ECO:0000256" key="1">
    <source>
        <dbReference type="SAM" id="Coils"/>
    </source>
</evidence>
<dbReference type="Proteomes" id="UP000596660">
    <property type="component" value="Unplaced"/>
</dbReference>